<dbReference type="AlphaFoldDB" id="A0A061R6C0"/>
<name>A0A061R6C0_9CHLO</name>
<accession>A0A061R6C0</accession>
<evidence type="ECO:0000256" key="1">
    <source>
        <dbReference type="SAM" id="MobiDB-lite"/>
    </source>
</evidence>
<protein>
    <submittedName>
        <fullName evidence="2">Uncharacterized protein</fullName>
    </submittedName>
</protein>
<sequence>MRVTNRKAPHSFDDEGNIAQPKQANVISGSPGPEFHAEPRCRAYSSCI</sequence>
<feature type="region of interest" description="Disordered" evidence="1">
    <location>
        <begin position="1"/>
        <end position="35"/>
    </location>
</feature>
<dbReference type="EMBL" id="GBEZ01020478">
    <property type="protein sequence ID" value="JAC66200.1"/>
    <property type="molecule type" value="Transcribed_RNA"/>
</dbReference>
<reference evidence="2" key="1">
    <citation type="submission" date="2014-05" db="EMBL/GenBank/DDBJ databases">
        <title>The transcriptome of the halophilic microalga Tetraselmis sp. GSL018 isolated from the Great Salt Lake, Utah.</title>
        <authorList>
            <person name="Jinkerson R.E."/>
            <person name="D'Adamo S."/>
            <person name="Posewitz M.C."/>
        </authorList>
    </citation>
    <scope>NUCLEOTIDE SEQUENCE</scope>
    <source>
        <strain evidence="2">GSL018</strain>
    </source>
</reference>
<proteinExistence type="predicted"/>
<evidence type="ECO:0000313" key="2">
    <source>
        <dbReference type="EMBL" id="JAC66200.1"/>
    </source>
</evidence>
<organism evidence="2">
    <name type="scientific">Tetraselmis sp. GSL018</name>
    <dbReference type="NCBI Taxonomy" id="582737"/>
    <lineage>
        <taxon>Eukaryota</taxon>
        <taxon>Viridiplantae</taxon>
        <taxon>Chlorophyta</taxon>
        <taxon>core chlorophytes</taxon>
        <taxon>Chlorodendrophyceae</taxon>
        <taxon>Chlorodendrales</taxon>
        <taxon>Chlorodendraceae</taxon>
        <taxon>Tetraselmis</taxon>
    </lineage>
</organism>
<gene>
    <name evidence="2" type="ORF">TSPGSL018_14262</name>
</gene>